<sequence length="90" mass="10625">MRKWLVEFPGVQRRRNGFLLLLLLLLIGILIPYLIILGLHGFERFPFFLRAFEKKRIEVLGISELNERERLVGLRCDLSADGEERVEFPE</sequence>
<feature type="transmembrane region" description="Helical" evidence="1">
    <location>
        <begin position="20"/>
        <end position="42"/>
    </location>
</feature>
<dbReference type="EMBL" id="JAPFFM010000014">
    <property type="protein sequence ID" value="KAJ6716630.1"/>
    <property type="molecule type" value="Genomic_DNA"/>
</dbReference>
<accession>A0A9Q0TRU3</accession>
<comment type="caution">
    <text evidence="2">The sequence shown here is derived from an EMBL/GenBank/DDBJ whole genome shotgun (WGS) entry which is preliminary data.</text>
</comment>
<name>A0A9Q0TRU3_9ROSI</name>
<reference evidence="2" key="1">
    <citation type="submission" date="2022-11" db="EMBL/GenBank/DDBJ databases">
        <authorList>
            <person name="Hyden B.L."/>
            <person name="Feng K."/>
            <person name="Yates T."/>
            <person name="Jawdy S."/>
            <person name="Smart L.B."/>
            <person name="Muchero W."/>
        </authorList>
    </citation>
    <scope>NUCLEOTIDE SEQUENCE</scope>
    <source>
        <tissue evidence="2">Shoot tip</tissue>
    </source>
</reference>
<proteinExistence type="predicted"/>
<keyword evidence="1" id="KW-1133">Transmembrane helix</keyword>
<gene>
    <name evidence="2" type="ORF">OIU74_009211</name>
</gene>
<evidence type="ECO:0000313" key="2">
    <source>
        <dbReference type="EMBL" id="KAJ6716630.1"/>
    </source>
</evidence>
<dbReference type="Proteomes" id="UP001151752">
    <property type="component" value="Chromosome 9"/>
</dbReference>
<protein>
    <submittedName>
        <fullName evidence="2">Uncharacterized protein</fullName>
    </submittedName>
</protein>
<evidence type="ECO:0000256" key="1">
    <source>
        <dbReference type="SAM" id="Phobius"/>
    </source>
</evidence>
<reference evidence="2" key="2">
    <citation type="journal article" date="2023" name="Int. J. Mol. Sci.">
        <title>De Novo Assembly and Annotation of 11 Diverse Shrub Willow (Salix) Genomes Reveals Novel Gene Organization in Sex-Linked Regions.</title>
        <authorList>
            <person name="Hyden B."/>
            <person name="Feng K."/>
            <person name="Yates T.B."/>
            <person name="Jawdy S."/>
            <person name="Cereghino C."/>
            <person name="Smart L.B."/>
            <person name="Muchero W."/>
        </authorList>
    </citation>
    <scope>NUCLEOTIDE SEQUENCE</scope>
    <source>
        <tissue evidence="2">Shoot tip</tissue>
    </source>
</reference>
<dbReference type="AlphaFoldDB" id="A0A9Q0TRU3"/>
<keyword evidence="1" id="KW-0472">Membrane</keyword>
<organism evidence="2 3">
    <name type="scientific">Salix koriyanagi</name>
    <dbReference type="NCBI Taxonomy" id="2511006"/>
    <lineage>
        <taxon>Eukaryota</taxon>
        <taxon>Viridiplantae</taxon>
        <taxon>Streptophyta</taxon>
        <taxon>Embryophyta</taxon>
        <taxon>Tracheophyta</taxon>
        <taxon>Spermatophyta</taxon>
        <taxon>Magnoliopsida</taxon>
        <taxon>eudicotyledons</taxon>
        <taxon>Gunneridae</taxon>
        <taxon>Pentapetalae</taxon>
        <taxon>rosids</taxon>
        <taxon>fabids</taxon>
        <taxon>Malpighiales</taxon>
        <taxon>Salicaceae</taxon>
        <taxon>Saliceae</taxon>
        <taxon>Salix</taxon>
    </lineage>
</organism>
<evidence type="ECO:0000313" key="3">
    <source>
        <dbReference type="Proteomes" id="UP001151752"/>
    </source>
</evidence>
<keyword evidence="1" id="KW-0812">Transmembrane</keyword>
<keyword evidence="3" id="KW-1185">Reference proteome</keyword>